<sequence>MKTKKFLVTNNKYLYLLILLILLGILLTVSQTLKTKSSITNISSKAAGEESKDIIFDSGTNYGQTNLSIGIAIPNNIDDTLAQNITNLYDGKNIYLKIANPDTGLLDSSNFRMLTSRNYSWYFLFSQNNNVTSFLTSYFQKYDKEAVVELATFDASLIQDLKIRFTKTKFHTSNFLFWPRDAVKNVLSQVSPPKLEAISFRTEKNGLGDVFADIKLMFDTFYDASKDIPGNSGIKINYPANTILSLSGISVNTDIPKSVAYQAGLIYSTIVSSVQSQGRNGQAPIRYMIVNDYSAKTQQEKYLIKYFAEFLTYQPQIVWPMAIPENGDPYDNAFFPQSNTKPVIGVIGKITNGYFIIFSNISDTDIFANLEQDLGLANYKFYSTIRGSGNFSTSSKQIKILPYETIFASLNLDNLSPAPTLTPTSTQPSLTPTVTNTPLTATPTNRPSSTPTPTSTPTNTPTPYPTTGPARLPKVEPSPYPQGPYCPVNEGCTDKSKGDGNCNGVVDQADYDIWLTQFDTIVPGDRQTPNANYACVEGNSSTYFIDLTDFEVWRRYTIGFTGPTPGETNPSPTPTTSQPTTPSPTTTLPTASPTACPPTITGYEVRPTGISNYCTNAAGITCNPPNSFRNPLHCYNASTGWYPYGPSCTNPNCDDCLCISPTPGVPTATPRPTDRPDDCWRCPGGDCDKCSRSGTREQPGWRWCSGHPNYSDCVNP</sequence>
<name>A0A2H0NID4_9BACT</name>
<evidence type="ECO:0000313" key="3">
    <source>
        <dbReference type="Proteomes" id="UP000230707"/>
    </source>
</evidence>
<dbReference type="Proteomes" id="UP000230707">
    <property type="component" value="Unassembled WGS sequence"/>
</dbReference>
<feature type="region of interest" description="Disordered" evidence="1">
    <location>
        <begin position="561"/>
        <end position="597"/>
    </location>
</feature>
<proteinExistence type="predicted"/>
<feature type="region of interest" description="Disordered" evidence="1">
    <location>
        <begin position="418"/>
        <end position="480"/>
    </location>
</feature>
<dbReference type="EMBL" id="PCWS01000043">
    <property type="protein sequence ID" value="PIR08642.1"/>
    <property type="molecule type" value="Genomic_DNA"/>
</dbReference>
<protein>
    <submittedName>
        <fullName evidence="2">Uncharacterized protein</fullName>
    </submittedName>
</protein>
<reference evidence="2 3" key="1">
    <citation type="submission" date="2017-09" db="EMBL/GenBank/DDBJ databases">
        <title>Depth-based differentiation of microbial function through sediment-hosted aquifers and enrichment of novel symbionts in the deep terrestrial subsurface.</title>
        <authorList>
            <person name="Probst A.J."/>
            <person name="Ladd B."/>
            <person name="Jarett J.K."/>
            <person name="Geller-Mcgrath D.E."/>
            <person name="Sieber C.M."/>
            <person name="Emerson J.B."/>
            <person name="Anantharaman K."/>
            <person name="Thomas B.C."/>
            <person name="Malmstrom R."/>
            <person name="Stieglmeier M."/>
            <person name="Klingl A."/>
            <person name="Woyke T."/>
            <person name="Ryan C.M."/>
            <person name="Banfield J.F."/>
        </authorList>
    </citation>
    <scope>NUCLEOTIDE SEQUENCE [LARGE SCALE GENOMIC DNA]</scope>
    <source>
        <strain evidence="2">CG11_big_fil_rev_8_21_14_0_20_37_11</strain>
    </source>
</reference>
<evidence type="ECO:0000256" key="1">
    <source>
        <dbReference type="SAM" id="MobiDB-lite"/>
    </source>
</evidence>
<gene>
    <name evidence="2" type="ORF">COV53_01930</name>
</gene>
<dbReference type="AlphaFoldDB" id="A0A2H0NID4"/>
<dbReference type="PRINTS" id="PR01217">
    <property type="entry name" value="PRICHEXTENSN"/>
</dbReference>
<organism evidence="2 3">
    <name type="scientific">Candidatus Gottesmanbacteria bacterium CG11_big_fil_rev_8_21_14_0_20_37_11</name>
    <dbReference type="NCBI Taxonomy" id="1974575"/>
    <lineage>
        <taxon>Bacteria</taxon>
        <taxon>Candidatus Gottesmaniibacteriota</taxon>
    </lineage>
</organism>
<comment type="caution">
    <text evidence="2">The sequence shown here is derived from an EMBL/GenBank/DDBJ whole genome shotgun (WGS) entry which is preliminary data.</text>
</comment>
<accession>A0A2H0NID4</accession>
<feature type="compositionally biased region" description="Low complexity" evidence="1">
    <location>
        <begin position="418"/>
        <end position="459"/>
    </location>
</feature>
<evidence type="ECO:0000313" key="2">
    <source>
        <dbReference type="EMBL" id="PIR08642.1"/>
    </source>
</evidence>